<evidence type="ECO:0000256" key="5">
    <source>
        <dbReference type="ARBA" id="ARBA00023002"/>
    </source>
</evidence>
<dbReference type="EC" id="1.1.1.307" evidence="3"/>
<reference evidence="14" key="1">
    <citation type="submission" date="2022-10" db="EMBL/GenBank/DDBJ databases">
        <title>Culturing micro-colonial fungi from biological soil crusts in the Mojave desert and describing Neophaeococcomyces mojavensis, and introducing the new genera and species Taxawa tesnikishii.</title>
        <authorList>
            <person name="Kurbessoian T."/>
            <person name="Stajich J.E."/>
        </authorList>
    </citation>
    <scope>NUCLEOTIDE SEQUENCE</scope>
    <source>
        <strain evidence="14">TK_41</strain>
    </source>
</reference>
<evidence type="ECO:0000256" key="6">
    <source>
        <dbReference type="ARBA" id="ARBA00023027"/>
    </source>
</evidence>
<sequence length="314" mass="35574">MAFAQKKFKLNSGHEIPAIGLGTWQSKPKEVEVAVEVALKAGYRHIDAAAVYANEAEVGNAIKKSGVPREEIFITSKLWNHVHRPENVEPALDKTLQDLQTTYLDLYLIHWPVNFQFLKADNLFPQEQGGSGKYLLDDGVDLRETWREMEKMVEKGKVRSIGLSNFRKDLVEYILETEENSARIPPAVNQIEAHPWLQQPELVRYLEQKGILVQAYSPLGNNEWGKPRVLDDAQVQSIASELGMTPAQTLVAWAIQRNTIVLPKSVTPDRIVSNLKVSQLPNDAFEKLTAMEKRSRYNDPVQWGVDVFRDGHPN</sequence>
<keyword evidence="4" id="KW-0119">Carbohydrate metabolism</keyword>
<evidence type="ECO:0000256" key="1">
    <source>
        <dbReference type="ARBA" id="ARBA00004722"/>
    </source>
</evidence>
<evidence type="ECO:0000313" key="14">
    <source>
        <dbReference type="EMBL" id="KAJ9615776.1"/>
    </source>
</evidence>
<comment type="similarity">
    <text evidence="2">Belongs to the aldo/keto reductase family.</text>
</comment>
<dbReference type="Gene3D" id="3.20.20.100">
    <property type="entry name" value="NADP-dependent oxidoreductase domain"/>
    <property type="match status" value="1"/>
</dbReference>
<evidence type="ECO:0000256" key="9">
    <source>
        <dbReference type="ARBA" id="ARBA00049485"/>
    </source>
</evidence>
<dbReference type="FunFam" id="3.20.20.100:FF:000007">
    <property type="entry name" value="NAD(P)H-dependent D-xylose reductase xyl1"/>
    <property type="match status" value="1"/>
</dbReference>
<comment type="pathway">
    <text evidence="1">Carbohydrate metabolism; D-xylose degradation.</text>
</comment>
<feature type="site" description="Lowers pKa of active site Tyr" evidence="12">
    <location>
        <position position="77"/>
    </location>
</feature>
<evidence type="ECO:0000256" key="2">
    <source>
        <dbReference type="ARBA" id="ARBA00007905"/>
    </source>
</evidence>
<protein>
    <recommendedName>
        <fullName evidence="3">D-xylose reductase [NAD(P)H]</fullName>
        <ecNumber evidence="3">1.1.1.307</ecNumber>
    </recommendedName>
</protein>
<dbReference type="InterPro" id="IPR020471">
    <property type="entry name" value="AKR"/>
</dbReference>
<dbReference type="PROSITE" id="PS00798">
    <property type="entry name" value="ALDOKETO_REDUCTASE_1"/>
    <property type="match status" value="1"/>
</dbReference>
<gene>
    <name evidence="14" type="ORF">H2200_001853</name>
</gene>
<dbReference type="PIRSF" id="PIRSF000097">
    <property type="entry name" value="AKR"/>
    <property type="match status" value="1"/>
</dbReference>
<dbReference type="PANTHER" id="PTHR11732">
    <property type="entry name" value="ALDO/KETO REDUCTASE"/>
    <property type="match status" value="1"/>
</dbReference>
<evidence type="ECO:0000256" key="7">
    <source>
        <dbReference type="ARBA" id="ARBA00025065"/>
    </source>
</evidence>
<dbReference type="EMBL" id="JAPDRK010000002">
    <property type="protein sequence ID" value="KAJ9615776.1"/>
    <property type="molecule type" value="Genomic_DNA"/>
</dbReference>
<comment type="caution">
    <text evidence="14">The sequence shown here is derived from an EMBL/GenBank/DDBJ whole genome shotgun (WGS) entry which is preliminary data.</text>
</comment>
<evidence type="ECO:0000256" key="8">
    <source>
        <dbReference type="ARBA" id="ARBA00047534"/>
    </source>
</evidence>
<feature type="domain" description="NADP-dependent oxidoreductase" evidence="13">
    <location>
        <begin position="19"/>
        <end position="291"/>
    </location>
</feature>
<feature type="active site" description="Proton donor" evidence="10">
    <location>
        <position position="52"/>
    </location>
</feature>
<dbReference type="AlphaFoldDB" id="A0AA39CPG3"/>
<comment type="catalytic activity">
    <reaction evidence="8">
        <text>xylitol + NADP(+) = D-xylose + NADPH + H(+)</text>
        <dbReference type="Rhea" id="RHEA:27445"/>
        <dbReference type="ChEBI" id="CHEBI:15378"/>
        <dbReference type="ChEBI" id="CHEBI:17151"/>
        <dbReference type="ChEBI" id="CHEBI:53455"/>
        <dbReference type="ChEBI" id="CHEBI:57783"/>
        <dbReference type="ChEBI" id="CHEBI:58349"/>
        <dbReference type="EC" id="1.1.1.307"/>
    </reaction>
</comment>
<dbReference type="GO" id="GO:0042732">
    <property type="term" value="P:D-xylose metabolic process"/>
    <property type="evidence" value="ECO:0007669"/>
    <property type="project" value="UniProtKB-KW"/>
</dbReference>
<dbReference type="Pfam" id="PF00248">
    <property type="entry name" value="Aldo_ket_red"/>
    <property type="match status" value="1"/>
</dbReference>
<feature type="binding site" evidence="11">
    <location>
        <position position="110"/>
    </location>
    <ligand>
        <name>substrate</name>
    </ligand>
</feature>
<dbReference type="InterPro" id="IPR023210">
    <property type="entry name" value="NADP_OxRdtase_dom"/>
</dbReference>
<dbReference type="PRINTS" id="PR00069">
    <property type="entry name" value="ALDKETRDTASE"/>
</dbReference>
<keyword evidence="5" id="KW-0560">Oxidoreductase</keyword>
<evidence type="ECO:0000313" key="15">
    <source>
        <dbReference type="Proteomes" id="UP001172673"/>
    </source>
</evidence>
<name>A0AA39CPG3_9EURO</name>
<dbReference type="PROSITE" id="PS00063">
    <property type="entry name" value="ALDOKETO_REDUCTASE_3"/>
    <property type="match status" value="1"/>
</dbReference>
<dbReference type="PROSITE" id="PS00062">
    <property type="entry name" value="ALDOKETO_REDUCTASE_2"/>
    <property type="match status" value="1"/>
</dbReference>
<dbReference type="SUPFAM" id="SSF51430">
    <property type="entry name" value="NAD(P)-linked oxidoreductase"/>
    <property type="match status" value="1"/>
</dbReference>
<keyword evidence="4" id="KW-0859">Xylose metabolism</keyword>
<dbReference type="GO" id="GO:0016491">
    <property type="term" value="F:oxidoreductase activity"/>
    <property type="evidence" value="ECO:0007669"/>
    <property type="project" value="UniProtKB-KW"/>
</dbReference>
<dbReference type="InterPro" id="IPR036812">
    <property type="entry name" value="NAD(P)_OxRdtase_dom_sf"/>
</dbReference>
<comment type="function">
    <text evidence="7">Catalyzes the initial reaction in the xylose utilization pathway by reducing D-xylose into xylitol. Xylose is a major component of hemicelluloses such as xylan. Most fungi utilize D-xylose via three enzymatic reactions, xylose reductase (XR), xylitol dehydrogenase (XDH), and xylulokinase, to form xylulose 5-phosphate, which enters pentose phosphate pathway.</text>
</comment>
<comment type="catalytic activity">
    <reaction evidence="9">
        <text>xylitol + NAD(+) = D-xylose + NADH + H(+)</text>
        <dbReference type="Rhea" id="RHEA:27441"/>
        <dbReference type="ChEBI" id="CHEBI:15378"/>
        <dbReference type="ChEBI" id="CHEBI:17151"/>
        <dbReference type="ChEBI" id="CHEBI:53455"/>
        <dbReference type="ChEBI" id="CHEBI:57540"/>
        <dbReference type="ChEBI" id="CHEBI:57945"/>
        <dbReference type="EC" id="1.1.1.307"/>
    </reaction>
</comment>
<evidence type="ECO:0000256" key="3">
    <source>
        <dbReference type="ARBA" id="ARBA00012845"/>
    </source>
</evidence>
<dbReference type="InterPro" id="IPR018170">
    <property type="entry name" value="Aldo/ket_reductase_CS"/>
</dbReference>
<keyword evidence="6" id="KW-0520">NAD</keyword>
<evidence type="ECO:0000256" key="11">
    <source>
        <dbReference type="PIRSR" id="PIRSR000097-2"/>
    </source>
</evidence>
<dbReference type="Proteomes" id="UP001172673">
    <property type="component" value="Unassembled WGS sequence"/>
</dbReference>
<evidence type="ECO:0000256" key="12">
    <source>
        <dbReference type="PIRSR" id="PIRSR000097-3"/>
    </source>
</evidence>
<evidence type="ECO:0000256" key="4">
    <source>
        <dbReference type="ARBA" id="ARBA00022629"/>
    </source>
</evidence>
<organism evidence="14 15">
    <name type="scientific">Cladophialophora chaetospira</name>
    <dbReference type="NCBI Taxonomy" id="386627"/>
    <lineage>
        <taxon>Eukaryota</taxon>
        <taxon>Fungi</taxon>
        <taxon>Dikarya</taxon>
        <taxon>Ascomycota</taxon>
        <taxon>Pezizomycotina</taxon>
        <taxon>Eurotiomycetes</taxon>
        <taxon>Chaetothyriomycetidae</taxon>
        <taxon>Chaetothyriales</taxon>
        <taxon>Herpotrichiellaceae</taxon>
        <taxon>Cladophialophora</taxon>
    </lineage>
</organism>
<evidence type="ECO:0000259" key="13">
    <source>
        <dbReference type="Pfam" id="PF00248"/>
    </source>
</evidence>
<accession>A0AA39CPG3</accession>
<evidence type="ECO:0000256" key="10">
    <source>
        <dbReference type="PIRSR" id="PIRSR000097-1"/>
    </source>
</evidence>
<keyword evidence="15" id="KW-1185">Reference proteome</keyword>
<proteinExistence type="inferred from homology"/>